<feature type="transmembrane region" description="Helical" evidence="1">
    <location>
        <begin position="92"/>
        <end position="108"/>
    </location>
</feature>
<feature type="transmembrane region" description="Helical" evidence="1">
    <location>
        <begin position="409"/>
        <end position="432"/>
    </location>
</feature>
<feature type="transmembrane region" description="Helical" evidence="1">
    <location>
        <begin position="561"/>
        <end position="580"/>
    </location>
</feature>
<feature type="transmembrane region" description="Helical" evidence="1">
    <location>
        <begin position="444"/>
        <end position="465"/>
    </location>
</feature>
<feature type="transmembrane region" description="Helical" evidence="1">
    <location>
        <begin position="36"/>
        <end position="54"/>
    </location>
</feature>
<feature type="transmembrane region" description="Helical" evidence="1">
    <location>
        <begin position="532"/>
        <end position="554"/>
    </location>
</feature>
<keyword evidence="3" id="KW-1185">Reference proteome</keyword>
<keyword evidence="1" id="KW-0812">Transmembrane</keyword>
<feature type="transmembrane region" description="Helical" evidence="1">
    <location>
        <begin position="341"/>
        <end position="361"/>
    </location>
</feature>
<organism evidence="2 3">
    <name type="scientific">Kribbella lupini</name>
    <dbReference type="NCBI Taxonomy" id="291602"/>
    <lineage>
        <taxon>Bacteria</taxon>
        <taxon>Bacillati</taxon>
        <taxon>Actinomycetota</taxon>
        <taxon>Actinomycetes</taxon>
        <taxon>Propionibacteriales</taxon>
        <taxon>Kribbellaceae</taxon>
        <taxon>Kribbella</taxon>
    </lineage>
</organism>
<feature type="transmembrane region" description="Helical" evidence="1">
    <location>
        <begin position="501"/>
        <end position="520"/>
    </location>
</feature>
<reference evidence="2 3" key="1">
    <citation type="journal article" date="2019" name="Int. J. Syst. Evol. Microbiol.">
        <title>The Global Catalogue of Microorganisms (GCM) 10K type strain sequencing project: providing services to taxonomists for standard genome sequencing and annotation.</title>
        <authorList>
            <consortium name="The Broad Institute Genomics Platform"/>
            <consortium name="The Broad Institute Genome Sequencing Center for Infectious Disease"/>
            <person name="Wu L."/>
            <person name="Ma J."/>
        </authorList>
    </citation>
    <scope>NUCLEOTIDE SEQUENCE [LARGE SCALE GENOMIC DNA]</scope>
    <source>
        <strain evidence="2 3">JCM 14303</strain>
    </source>
</reference>
<feature type="transmembrane region" description="Helical" evidence="1">
    <location>
        <begin position="317"/>
        <end position="334"/>
    </location>
</feature>
<dbReference type="Proteomes" id="UP001500363">
    <property type="component" value="Unassembled WGS sequence"/>
</dbReference>
<feature type="transmembrane region" description="Helical" evidence="1">
    <location>
        <begin position="120"/>
        <end position="144"/>
    </location>
</feature>
<feature type="transmembrane region" description="Helical" evidence="1">
    <location>
        <begin position="295"/>
        <end position="311"/>
    </location>
</feature>
<comment type="caution">
    <text evidence="2">The sequence shown here is derived from an EMBL/GenBank/DDBJ whole genome shotgun (WGS) entry which is preliminary data.</text>
</comment>
<name>A0ABN2BZG0_9ACTN</name>
<dbReference type="RefSeq" id="WP_344180642.1">
    <property type="nucleotide sequence ID" value="NZ_BAAANC010000003.1"/>
</dbReference>
<feature type="transmembrane region" description="Helical" evidence="1">
    <location>
        <begin position="235"/>
        <end position="256"/>
    </location>
</feature>
<accession>A0ABN2BZG0</accession>
<evidence type="ECO:0000313" key="3">
    <source>
        <dbReference type="Proteomes" id="UP001500363"/>
    </source>
</evidence>
<keyword evidence="1" id="KW-0472">Membrane</keyword>
<keyword evidence="1" id="KW-1133">Transmembrane helix</keyword>
<proteinExistence type="predicted"/>
<feature type="transmembrane region" description="Helical" evidence="1">
    <location>
        <begin position="268"/>
        <end position="288"/>
    </location>
</feature>
<dbReference type="EMBL" id="BAAANC010000003">
    <property type="protein sequence ID" value="GAA1549857.1"/>
    <property type="molecule type" value="Genomic_DNA"/>
</dbReference>
<evidence type="ECO:0008006" key="4">
    <source>
        <dbReference type="Google" id="ProtNLM"/>
    </source>
</evidence>
<evidence type="ECO:0000256" key="1">
    <source>
        <dbReference type="SAM" id="Phobius"/>
    </source>
</evidence>
<gene>
    <name evidence="2" type="ORF">GCM10009741_62640</name>
</gene>
<feature type="transmembrane region" description="Helical" evidence="1">
    <location>
        <begin position="209"/>
        <end position="228"/>
    </location>
</feature>
<evidence type="ECO:0000313" key="2">
    <source>
        <dbReference type="EMBL" id="GAA1549857.1"/>
    </source>
</evidence>
<protein>
    <recommendedName>
        <fullName evidence="4">Glycosyltransferase RgtA/B/C/D-like domain-containing protein</fullName>
    </recommendedName>
</protein>
<sequence>MSARVLRPALWIALPVVTVLTMEGVGDPVTETIRYLITWLLTVLVPGVLIWRVLAGGRSLPQDLGFGAVIGICWQLLVWVACTGLGVPGLQWLPALGFYVVFFAVPGLRRRVTWQPGPGWWQPAMAVLLLLAVVRTVVGLLRVWPLPPIAFDRHQDYWYQLGLIQMLKHDITPPDPSVLGEPLIYHWFANASMAGQSVMANVEPSHVLMHQWQITFVISLVLAGWAAGEALTGKTWVGAVAGLLTGALPGTLQLAAKPMVEVSPAQVVQGPTGALAVLVMLGLVGPTVLILRKQATRGTWLAMALMIALATGTKPTVLPIMLAGSAVVGLFAWITERKLPWRIVALGAMAGAFFLAATVALTGSTGGSRIQILAALRVQPYYASVSGDHSYPATGGWVLPSIATGEPRLLLFAASLLAYYLLINSARLLSLLSTTTSPSRRDPAYWWLSGCVVAGTGITLVFSHTGYSEYHFLRTVTAIGVVGTVAFASTLVDGTTRWRPVLVAAVAGFATALLIRLLWFHVPDVPTTVGRAIVALVVPFQVLAVVGLVVVFLTRRRSKSLVILQVIALVLAAGLPNQVIELSSNLYRSVSGRPVVADEKDRTYLTENEQQAMIWLDQHAGPGEVAVSNVFCMPSRFRPGCPDDAFWTSGLSGVQQYLGAWAYAPKNLEATQNKTSFLTQPSPWPDRLQQSLDAVRRPTPALLTKLHREIGVDWIIADLRAGPVSPALDRLAERVYANPDIRIYRLR</sequence>
<feature type="transmembrane region" description="Helical" evidence="1">
    <location>
        <begin position="471"/>
        <end position="492"/>
    </location>
</feature>
<feature type="transmembrane region" description="Helical" evidence="1">
    <location>
        <begin position="66"/>
        <end position="86"/>
    </location>
</feature>